<feature type="transmembrane region" description="Helical" evidence="1">
    <location>
        <begin position="32"/>
        <end position="50"/>
    </location>
</feature>
<dbReference type="KEGG" id="mmt:Metme_0562"/>
<reference key="2">
    <citation type="submission" date="2011-05" db="EMBL/GenBank/DDBJ databases">
        <title>Complete genome sequence of the aerobic marine methanotroph Methylomonas methanica MC09.</title>
        <authorList>
            <person name="Boden R."/>
            <person name="Cunliffe M."/>
            <person name="Scanlan J."/>
            <person name="Moussard H."/>
            <person name="Kits K.D."/>
            <person name="Klotz M."/>
            <person name="Jetten M."/>
            <person name="Vuilleumier S."/>
            <person name="Han J."/>
            <person name="Peters L."/>
            <person name="Mikhailova N."/>
            <person name="Teshima H."/>
            <person name="Tapia R."/>
            <person name="Kyrpides N."/>
            <person name="Ivanova N."/>
            <person name="Pagani I."/>
            <person name="Cheng J.-F."/>
            <person name="Goodwin L."/>
            <person name="Han C."/>
            <person name="Hauser L."/>
            <person name="Land M."/>
            <person name="Lapidus A."/>
            <person name="Lucas S."/>
            <person name="Pitluck S."/>
            <person name="Woyke T."/>
            <person name="Stein L.Y."/>
            <person name="Murrell C."/>
        </authorList>
    </citation>
    <scope>NUCLEOTIDE SEQUENCE</scope>
    <source>
        <strain>MC09</strain>
    </source>
</reference>
<evidence type="ECO:0000313" key="2">
    <source>
        <dbReference type="EMBL" id="AEF99006.1"/>
    </source>
</evidence>
<keyword evidence="1" id="KW-0472">Membrane</keyword>
<dbReference type="HOGENOM" id="CLU_1530791_0_0_6"/>
<gene>
    <name evidence="2" type="ordered locus">Metme_0562</name>
</gene>
<sequence length="175" mass="19382">MSRSTTYLDSSTHPVVAIVAGVDKDVERGEDILMLGYSLVMMAPIFAPIAPPRVLLPLMALVFVVSVCVARLNFLGIRDKLAIAMASVGGRQDLSLLRPINDIFAEHPKATLGEGFNPLKNWQRTAKSILGAMMINSLWMPIFYALGLQFAEEKQLSLLNRAVLEVENKTARWRE</sequence>
<evidence type="ECO:0000256" key="1">
    <source>
        <dbReference type="SAM" id="Phobius"/>
    </source>
</evidence>
<dbReference type="Proteomes" id="UP000008888">
    <property type="component" value="Chromosome"/>
</dbReference>
<keyword evidence="1" id="KW-1133">Transmembrane helix</keyword>
<protein>
    <submittedName>
        <fullName evidence="2">Uncharacterized protein</fullName>
    </submittedName>
</protein>
<dbReference type="RefSeq" id="WP_013817277.1">
    <property type="nucleotide sequence ID" value="NC_015572.1"/>
</dbReference>
<dbReference type="eggNOG" id="ENOG5031K3K">
    <property type="taxonomic scope" value="Bacteria"/>
</dbReference>
<keyword evidence="1" id="KW-0812">Transmembrane</keyword>
<feature type="transmembrane region" description="Helical" evidence="1">
    <location>
        <begin position="56"/>
        <end position="75"/>
    </location>
</feature>
<dbReference type="AlphaFoldDB" id="G0A374"/>
<reference evidence="2 3" key="1">
    <citation type="journal article" date="2011" name="J. Bacteriol.">
        <title>Complete Genome Sequence of the Aerobic Marine Methanotroph Methylomonas methanica MC09.</title>
        <authorList>
            <person name="Boden R."/>
            <person name="Cunliffe M."/>
            <person name="Scanlan J."/>
            <person name="Moussard H."/>
            <person name="Kits K.D."/>
            <person name="Klotz M.G."/>
            <person name="Jetten M.S."/>
            <person name="Vuilleumier S."/>
            <person name="Han J."/>
            <person name="Peters L."/>
            <person name="Mikhailova N."/>
            <person name="Teshima H."/>
            <person name="Tapia R."/>
            <person name="Kyrpides N."/>
            <person name="Ivanova N."/>
            <person name="Pagani I."/>
            <person name="Cheng J.F."/>
            <person name="Goodwin L."/>
            <person name="Han C."/>
            <person name="Hauser L."/>
            <person name="Land M.L."/>
            <person name="Lapidus A."/>
            <person name="Lucas S."/>
            <person name="Pitluck S."/>
            <person name="Woyke T."/>
            <person name="Stein L."/>
            <person name="Murrell J.C."/>
        </authorList>
    </citation>
    <scope>NUCLEOTIDE SEQUENCE [LARGE SCALE GENOMIC DNA]</scope>
    <source>
        <strain evidence="2 3">MC09</strain>
    </source>
</reference>
<organism evidence="2 3">
    <name type="scientific">Methylomonas methanica (strain DSM 25384 / MC09)</name>
    <dbReference type="NCBI Taxonomy" id="857087"/>
    <lineage>
        <taxon>Bacteria</taxon>
        <taxon>Pseudomonadati</taxon>
        <taxon>Pseudomonadota</taxon>
        <taxon>Gammaproteobacteria</taxon>
        <taxon>Methylococcales</taxon>
        <taxon>Methylococcaceae</taxon>
        <taxon>Methylomonas</taxon>
    </lineage>
</organism>
<accession>G0A374</accession>
<feature type="transmembrane region" description="Helical" evidence="1">
    <location>
        <begin position="129"/>
        <end position="151"/>
    </location>
</feature>
<keyword evidence="3" id="KW-1185">Reference proteome</keyword>
<dbReference type="OrthoDB" id="5573190at2"/>
<name>G0A374_METMM</name>
<evidence type="ECO:0000313" key="3">
    <source>
        <dbReference type="Proteomes" id="UP000008888"/>
    </source>
</evidence>
<reference evidence="3" key="3">
    <citation type="submission" date="2011-05" db="EMBL/GenBank/DDBJ databases">
        <title>Complete sequence of Methylomonas methanica MC09.</title>
        <authorList>
            <consortium name="US DOE Joint Genome Institute"/>
            <person name="Lucas S."/>
            <person name="Han J."/>
            <person name="Lapidus A."/>
            <person name="Cheng J.-F."/>
            <person name="Goodwin L."/>
            <person name="Pitluck S."/>
            <person name="Peters L."/>
            <person name="Mikhailova N."/>
            <person name="Teshima H."/>
            <person name="Han C."/>
            <person name="Tapia R."/>
            <person name="Land M."/>
            <person name="Hauser L."/>
            <person name="Kyrpides N."/>
            <person name="Ivanova N."/>
            <person name="Pagani I."/>
            <person name="Stein L."/>
            <person name="Woyke T."/>
        </authorList>
    </citation>
    <scope>NUCLEOTIDE SEQUENCE [LARGE SCALE GENOMIC DNA]</scope>
    <source>
        <strain evidence="3">MC09</strain>
    </source>
</reference>
<proteinExistence type="predicted"/>
<dbReference type="EMBL" id="CP002738">
    <property type="protein sequence ID" value="AEF99006.1"/>
    <property type="molecule type" value="Genomic_DNA"/>
</dbReference>